<feature type="region of interest" description="Disordered" evidence="14">
    <location>
        <begin position="353"/>
        <end position="372"/>
    </location>
</feature>
<sequence>MESYVKEKRIGEGSFGTAYLVRAKSTGVHYVIKRINFARMTNKEKDEAMREVEVLAKMQHPYIVAYKESFEYDKNLYIVMDYCEGGDLYTKIREHAQRARYFSEDTILNWFVQICLALKHVHDRKILHRDIKSQNIFLTKGNVVKLGDFGIAKILKNTIELAKTCIGTPYYLSPEICENKPYNNKSDVWAVGCLLYEMAALKHAFVAGNMKNLIVKIIQGSYPQLPSRYSNDMRNLISQLFKRNPQERPSINTILKKTFISKRIPKFLTKTEQIQEFGMLPSPQSNQNGETKLQRKRPKTSVTDPATKYGSVLTPVLKSATSFTGNKSRASKQNERKSVAFSCGKELRNRVENKKKSRNGTKITSTQDPLSENGTSTTVFSTVIDCLKNHTGIDVKKGGICGQSKNITEAFNEHIMKPFNVIKSMNLLNPEQGCIIEDVLLHEVQKTKKKINPEAENFDIQNIEDTFLQTLGSNCIIESLCNKKIYLEPEKSSVKKNTTGKASSKTKSRSGLNKTMEKLKGIGNDSDFLTAMNAVRLQNFKERQITIQRRKENMSRIQEYANIESICSSNSSDEQNYEYKGDVLGINDKELEVENTVTKNIVSRVRARMNKKRKEAFEKEKKKIMESKSLNITDVKACDKINYESNNLEKEQRCQMEKEIKNTINENEKEISSFAKFASEETQMNDVVKEKENVERSRAKWKKHESSFELEKAPLELPGFLMDSTSSADIVIKYGKEDLDNATNTETNEVKHLNQTYTLEKPYPIPSEFHIRDELQQEQNVPIDKTEGYDNLETSENKDVENEIMKQEINKPKGKMENR</sequence>
<evidence type="ECO:0000256" key="12">
    <source>
        <dbReference type="ARBA" id="ARBA00048679"/>
    </source>
</evidence>
<evidence type="ECO:0000256" key="13">
    <source>
        <dbReference type="PROSITE-ProRule" id="PRU10141"/>
    </source>
</evidence>
<dbReference type="FunFam" id="3.30.200.20:FF:000097">
    <property type="entry name" value="Probable serine/threonine-protein kinase nek1"/>
    <property type="match status" value="1"/>
</dbReference>
<evidence type="ECO:0000256" key="14">
    <source>
        <dbReference type="SAM" id="MobiDB-lite"/>
    </source>
</evidence>
<dbReference type="InterPro" id="IPR051131">
    <property type="entry name" value="NEK_Ser/Thr_kinase_NIMA"/>
</dbReference>
<dbReference type="Gene3D" id="1.10.510.10">
    <property type="entry name" value="Transferase(Phosphotransferase) domain 1"/>
    <property type="match status" value="1"/>
</dbReference>
<feature type="compositionally biased region" description="Polar residues" evidence="14">
    <location>
        <begin position="282"/>
        <end position="291"/>
    </location>
</feature>
<feature type="region of interest" description="Disordered" evidence="14">
    <location>
        <begin position="492"/>
        <end position="513"/>
    </location>
</feature>
<comment type="caution">
    <text evidence="16">The sequence shown here is derived from an EMBL/GenBank/DDBJ whole genome shotgun (WGS) entry which is preliminary data.</text>
</comment>
<dbReference type="InterPro" id="IPR017441">
    <property type="entry name" value="Protein_kinase_ATP_BS"/>
</dbReference>
<evidence type="ECO:0000256" key="9">
    <source>
        <dbReference type="ARBA" id="ARBA00022840"/>
    </source>
</evidence>
<feature type="region of interest" description="Disordered" evidence="14">
    <location>
        <begin position="776"/>
        <end position="819"/>
    </location>
</feature>
<evidence type="ECO:0000313" key="17">
    <source>
        <dbReference type="Proteomes" id="UP001233999"/>
    </source>
</evidence>
<comment type="cofactor">
    <cofactor evidence="1">
        <name>Mg(2+)</name>
        <dbReference type="ChEBI" id="CHEBI:18420"/>
    </cofactor>
</comment>
<organism evidence="16 17">
    <name type="scientific">Diploptera punctata</name>
    <name type="common">Pacific beetle cockroach</name>
    <dbReference type="NCBI Taxonomy" id="6984"/>
    <lineage>
        <taxon>Eukaryota</taxon>
        <taxon>Metazoa</taxon>
        <taxon>Ecdysozoa</taxon>
        <taxon>Arthropoda</taxon>
        <taxon>Hexapoda</taxon>
        <taxon>Insecta</taxon>
        <taxon>Pterygota</taxon>
        <taxon>Neoptera</taxon>
        <taxon>Polyneoptera</taxon>
        <taxon>Dictyoptera</taxon>
        <taxon>Blattodea</taxon>
        <taxon>Blaberoidea</taxon>
        <taxon>Blaberidae</taxon>
        <taxon>Diplopterinae</taxon>
        <taxon>Diploptera</taxon>
    </lineage>
</organism>
<keyword evidence="4" id="KW-0723">Serine/threonine-protein kinase</keyword>
<keyword evidence="10" id="KW-0460">Magnesium</keyword>
<evidence type="ECO:0000256" key="11">
    <source>
        <dbReference type="ARBA" id="ARBA00047899"/>
    </source>
</evidence>
<dbReference type="GO" id="GO:0005524">
    <property type="term" value="F:ATP binding"/>
    <property type="evidence" value="ECO:0007669"/>
    <property type="project" value="UniProtKB-UniRule"/>
</dbReference>
<gene>
    <name evidence="16" type="ORF">L9F63_015489</name>
</gene>
<dbReference type="Gene3D" id="3.30.200.20">
    <property type="entry name" value="Phosphorylase Kinase, domain 1"/>
    <property type="match status" value="1"/>
</dbReference>
<comment type="catalytic activity">
    <reaction evidence="11">
        <text>L-threonyl-[protein] + ATP = O-phospho-L-threonyl-[protein] + ADP + H(+)</text>
        <dbReference type="Rhea" id="RHEA:46608"/>
        <dbReference type="Rhea" id="RHEA-COMP:11060"/>
        <dbReference type="Rhea" id="RHEA-COMP:11605"/>
        <dbReference type="ChEBI" id="CHEBI:15378"/>
        <dbReference type="ChEBI" id="CHEBI:30013"/>
        <dbReference type="ChEBI" id="CHEBI:30616"/>
        <dbReference type="ChEBI" id="CHEBI:61977"/>
        <dbReference type="ChEBI" id="CHEBI:456216"/>
        <dbReference type="EC" id="2.7.11.1"/>
    </reaction>
</comment>
<keyword evidence="6" id="KW-0479">Metal-binding</keyword>
<reference evidence="16" key="1">
    <citation type="journal article" date="2023" name="IScience">
        <title>Live-bearing cockroach genome reveals convergent evolutionary mechanisms linked to viviparity in insects and beyond.</title>
        <authorList>
            <person name="Fouks B."/>
            <person name="Harrison M.C."/>
            <person name="Mikhailova A.A."/>
            <person name="Marchal E."/>
            <person name="English S."/>
            <person name="Carruthers M."/>
            <person name="Jennings E.C."/>
            <person name="Chiamaka E.L."/>
            <person name="Frigard R.A."/>
            <person name="Pippel M."/>
            <person name="Attardo G.M."/>
            <person name="Benoit J.B."/>
            <person name="Bornberg-Bauer E."/>
            <person name="Tobe S.S."/>
        </authorList>
    </citation>
    <scope>NUCLEOTIDE SEQUENCE</scope>
    <source>
        <strain evidence="16">Stay&amp;Tobe</strain>
    </source>
</reference>
<feature type="compositionally biased region" description="Polar residues" evidence="14">
    <location>
        <begin position="495"/>
        <end position="513"/>
    </location>
</feature>
<dbReference type="InterPro" id="IPR000719">
    <property type="entry name" value="Prot_kinase_dom"/>
</dbReference>
<evidence type="ECO:0000256" key="6">
    <source>
        <dbReference type="ARBA" id="ARBA00022723"/>
    </source>
</evidence>
<evidence type="ECO:0000256" key="7">
    <source>
        <dbReference type="ARBA" id="ARBA00022741"/>
    </source>
</evidence>
<evidence type="ECO:0000256" key="8">
    <source>
        <dbReference type="ARBA" id="ARBA00022777"/>
    </source>
</evidence>
<dbReference type="PANTHER" id="PTHR44899:SF3">
    <property type="entry name" value="SERINE_THREONINE-PROTEIN KINASE NEK1"/>
    <property type="match status" value="1"/>
</dbReference>
<feature type="compositionally biased region" description="Polar residues" evidence="14">
    <location>
        <begin position="360"/>
        <end position="372"/>
    </location>
</feature>
<reference evidence="16" key="2">
    <citation type="submission" date="2023-05" db="EMBL/GenBank/DDBJ databases">
        <authorList>
            <person name="Fouks B."/>
        </authorList>
    </citation>
    <scope>NUCLEOTIDE SEQUENCE</scope>
    <source>
        <strain evidence="16">Stay&amp;Tobe</strain>
        <tissue evidence="16">Testes</tissue>
    </source>
</reference>
<proteinExistence type="inferred from homology"/>
<evidence type="ECO:0000259" key="15">
    <source>
        <dbReference type="PROSITE" id="PS50011"/>
    </source>
</evidence>
<accession>A0AAD8A6D9</accession>
<dbReference type="FunFam" id="1.10.510.10:FF:000172">
    <property type="entry name" value="serine/threonine-protein kinase Nek1 isoform X1"/>
    <property type="match status" value="1"/>
</dbReference>
<feature type="region of interest" description="Disordered" evidence="14">
    <location>
        <begin position="278"/>
        <end position="307"/>
    </location>
</feature>
<dbReference type="GO" id="GO:0046872">
    <property type="term" value="F:metal ion binding"/>
    <property type="evidence" value="ECO:0007669"/>
    <property type="project" value="UniProtKB-KW"/>
</dbReference>
<dbReference type="EMBL" id="JASPKZ010003800">
    <property type="protein sequence ID" value="KAJ9592846.1"/>
    <property type="molecule type" value="Genomic_DNA"/>
</dbReference>
<keyword evidence="5" id="KW-0808">Transferase</keyword>
<dbReference type="PROSITE" id="PS00107">
    <property type="entry name" value="PROTEIN_KINASE_ATP"/>
    <property type="match status" value="1"/>
</dbReference>
<evidence type="ECO:0000313" key="16">
    <source>
        <dbReference type="EMBL" id="KAJ9592846.1"/>
    </source>
</evidence>
<keyword evidence="9 13" id="KW-0067">ATP-binding</keyword>
<dbReference type="SMART" id="SM00220">
    <property type="entry name" value="S_TKc"/>
    <property type="match status" value="1"/>
</dbReference>
<comment type="catalytic activity">
    <reaction evidence="12">
        <text>L-seryl-[protein] + ATP = O-phospho-L-seryl-[protein] + ADP + H(+)</text>
        <dbReference type="Rhea" id="RHEA:17989"/>
        <dbReference type="Rhea" id="RHEA-COMP:9863"/>
        <dbReference type="Rhea" id="RHEA-COMP:11604"/>
        <dbReference type="ChEBI" id="CHEBI:15378"/>
        <dbReference type="ChEBI" id="CHEBI:29999"/>
        <dbReference type="ChEBI" id="CHEBI:30616"/>
        <dbReference type="ChEBI" id="CHEBI:83421"/>
        <dbReference type="ChEBI" id="CHEBI:456216"/>
        <dbReference type="EC" id="2.7.11.1"/>
    </reaction>
</comment>
<feature type="binding site" evidence="13">
    <location>
        <position position="33"/>
    </location>
    <ligand>
        <name>ATP</name>
        <dbReference type="ChEBI" id="CHEBI:30616"/>
    </ligand>
</feature>
<evidence type="ECO:0000256" key="4">
    <source>
        <dbReference type="ARBA" id="ARBA00022527"/>
    </source>
</evidence>
<keyword evidence="8" id="KW-0418">Kinase</keyword>
<dbReference type="EC" id="2.7.11.1" evidence="3"/>
<evidence type="ECO:0000256" key="10">
    <source>
        <dbReference type="ARBA" id="ARBA00022842"/>
    </source>
</evidence>
<evidence type="ECO:0000256" key="1">
    <source>
        <dbReference type="ARBA" id="ARBA00001946"/>
    </source>
</evidence>
<keyword evidence="17" id="KW-1185">Reference proteome</keyword>
<keyword evidence="7 13" id="KW-0547">Nucleotide-binding</keyword>
<name>A0AAD8A6D9_DIPPU</name>
<dbReference type="InterPro" id="IPR008271">
    <property type="entry name" value="Ser/Thr_kinase_AS"/>
</dbReference>
<dbReference type="InterPro" id="IPR011009">
    <property type="entry name" value="Kinase-like_dom_sf"/>
</dbReference>
<dbReference type="PANTHER" id="PTHR44899">
    <property type="entry name" value="CAMK FAMILY PROTEIN KINASE"/>
    <property type="match status" value="1"/>
</dbReference>
<dbReference type="GO" id="GO:0004674">
    <property type="term" value="F:protein serine/threonine kinase activity"/>
    <property type="evidence" value="ECO:0007669"/>
    <property type="project" value="UniProtKB-KW"/>
</dbReference>
<protein>
    <recommendedName>
        <fullName evidence="3">non-specific serine/threonine protein kinase</fullName>
        <ecNumber evidence="3">2.7.11.1</ecNumber>
    </recommendedName>
</protein>
<feature type="domain" description="Protein kinase" evidence="15">
    <location>
        <begin position="4"/>
        <end position="260"/>
    </location>
</feature>
<evidence type="ECO:0000256" key="2">
    <source>
        <dbReference type="ARBA" id="ARBA00010886"/>
    </source>
</evidence>
<dbReference type="Pfam" id="PF00069">
    <property type="entry name" value="Pkinase"/>
    <property type="match status" value="1"/>
</dbReference>
<dbReference type="PROSITE" id="PS00108">
    <property type="entry name" value="PROTEIN_KINASE_ST"/>
    <property type="match status" value="1"/>
</dbReference>
<evidence type="ECO:0000256" key="3">
    <source>
        <dbReference type="ARBA" id="ARBA00012513"/>
    </source>
</evidence>
<dbReference type="Proteomes" id="UP001233999">
    <property type="component" value="Unassembled WGS sequence"/>
</dbReference>
<dbReference type="CDD" id="cd08215">
    <property type="entry name" value="STKc_Nek"/>
    <property type="match status" value="1"/>
</dbReference>
<comment type="similarity">
    <text evidence="2">Belongs to the protein kinase superfamily. NEK Ser/Thr protein kinase family. NIMA subfamily.</text>
</comment>
<evidence type="ECO:0000256" key="5">
    <source>
        <dbReference type="ARBA" id="ARBA00022679"/>
    </source>
</evidence>
<dbReference type="PROSITE" id="PS50011">
    <property type="entry name" value="PROTEIN_KINASE_DOM"/>
    <property type="match status" value="1"/>
</dbReference>
<dbReference type="AlphaFoldDB" id="A0AAD8A6D9"/>
<feature type="compositionally biased region" description="Basic and acidic residues" evidence="14">
    <location>
        <begin position="795"/>
        <end position="819"/>
    </location>
</feature>
<dbReference type="SUPFAM" id="SSF56112">
    <property type="entry name" value="Protein kinase-like (PK-like)"/>
    <property type="match status" value="1"/>
</dbReference>